<dbReference type="PANTHER" id="PTHR30477">
    <property type="entry name" value="ABC-TRANSPORTER METAL-BINDING PROTEIN"/>
    <property type="match status" value="1"/>
</dbReference>
<evidence type="ECO:0000256" key="3">
    <source>
        <dbReference type="ARBA" id="ARBA00022448"/>
    </source>
</evidence>
<gene>
    <name evidence="10" type="ORF">AAIG11_07545</name>
</gene>
<dbReference type="EMBL" id="JBCITM010000006">
    <property type="protein sequence ID" value="MEN1760321.1"/>
    <property type="molecule type" value="Genomic_DNA"/>
</dbReference>
<evidence type="ECO:0000256" key="7">
    <source>
        <dbReference type="ARBA" id="ARBA00023136"/>
    </source>
</evidence>
<accession>A0ABU9VT21</accession>
<protein>
    <submittedName>
        <fullName evidence="10">Metal ABC transporter permease</fullName>
    </submittedName>
</protein>
<proteinExistence type="inferred from homology"/>
<name>A0ABU9VT21_9CLOT</name>
<evidence type="ECO:0000256" key="8">
    <source>
        <dbReference type="RuleBase" id="RU003943"/>
    </source>
</evidence>
<evidence type="ECO:0000313" key="10">
    <source>
        <dbReference type="EMBL" id="MEN1760321.1"/>
    </source>
</evidence>
<organism evidence="10 11">
    <name type="scientific">Anoxynatronum sibiricum</name>
    <dbReference type="NCBI Taxonomy" id="210623"/>
    <lineage>
        <taxon>Bacteria</taxon>
        <taxon>Bacillati</taxon>
        <taxon>Bacillota</taxon>
        <taxon>Clostridia</taxon>
        <taxon>Eubacteriales</taxon>
        <taxon>Clostridiaceae</taxon>
        <taxon>Anoxynatronum</taxon>
    </lineage>
</organism>
<dbReference type="Proteomes" id="UP001407405">
    <property type="component" value="Unassembled WGS sequence"/>
</dbReference>
<comment type="similarity">
    <text evidence="2 8">Belongs to the ABC-3 integral membrane protein family.</text>
</comment>
<dbReference type="PANTHER" id="PTHR30477:SF3">
    <property type="entry name" value="METAL TRANSPORT SYSTEM MEMBRANE PROTEIN CT_069-RELATED"/>
    <property type="match status" value="1"/>
</dbReference>
<evidence type="ECO:0000256" key="5">
    <source>
        <dbReference type="ARBA" id="ARBA00022692"/>
    </source>
</evidence>
<reference evidence="10 11" key="1">
    <citation type="submission" date="2024-04" db="EMBL/GenBank/DDBJ databases">
        <title>Genome sequencing and metabolic network reconstruction of aminoacids and betaine degradation by Anoxynatronum sibiricum.</title>
        <authorList>
            <person name="Detkova E.N."/>
            <person name="Boltjanskaja Y.V."/>
            <person name="Mardanov A.V."/>
            <person name="Kevbrin V."/>
        </authorList>
    </citation>
    <scope>NUCLEOTIDE SEQUENCE [LARGE SCALE GENOMIC DNA]</scope>
    <source>
        <strain evidence="10 11">Z-7981</strain>
    </source>
</reference>
<keyword evidence="4" id="KW-1003">Cell membrane</keyword>
<evidence type="ECO:0000256" key="4">
    <source>
        <dbReference type="ARBA" id="ARBA00022475"/>
    </source>
</evidence>
<sequence length="376" mass="40547">MLTTFGLDYTLLVVSAGSGLLGLVSGVLGVFAVLRKQSLLGDAVAHAALPGIALMFLMTQTRQTELLLLGATLTGVLATSAIIAIDRFSRIKYDSALALVLSVFFGFGLVLITFIQKIPTANQAGLDKFIFGQASTMLMRDVRLMIWVTLVMLGLTILFWKELKMFSFDPGFAEVAGFSTRRINALLSGMLVAAIMIGLQTVGVILMSALIVAPGAAARQWSDRLWVVAMLAGFFGAVSGLIGTLISSSLTKMPTGPTIVIVLSLFTLTSLVAAPNRGLLWKHLRQRKSQQLISAEKTLKAIYLLAMNHDNHHHSHDMAMIKPSKNISGKPSPALHRAVESLEHQGLVRRDADNQVAITPQGIQHVKVHLMEGGEQ</sequence>
<dbReference type="InterPro" id="IPR037294">
    <property type="entry name" value="ABC_BtuC-like"/>
</dbReference>
<feature type="transmembrane region" description="Helical" evidence="9">
    <location>
        <begin position="66"/>
        <end position="85"/>
    </location>
</feature>
<feature type="transmembrane region" description="Helical" evidence="9">
    <location>
        <begin position="225"/>
        <end position="246"/>
    </location>
</feature>
<keyword evidence="11" id="KW-1185">Reference proteome</keyword>
<dbReference type="RefSeq" id="WP_343185642.1">
    <property type="nucleotide sequence ID" value="NZ_JBCITM010000006.1"/>
</dbReference>
<dbReference type="InterPro" id="IPR001626">
    <property type="entry name" value="ABC_TroCD"/>
</dbReference>
<dbReference type="CDD" id="cd06550">
    <property type="entry name" value="TM_ABC_iron-siderophores_like"/>
    <property type="match status" value="1"/>
</dbReference>
<feature type="transmembrane region" description="Helical" evidence="9">
    <location>
        <begin position="97"/>
        <end position="115"/>
    </location>
</feature>
<feature type="transmembrane region" description="Helical" evidence="9">
    <location>
        <begin position="183"/>
        <end position="213"/>
    </location>
</feature>
<keyword evidence="3 8" id="KW-0813">Transport</keyword>
<comment type="subcellular location">
    <subcellularLocation>
        <location evidence="1 8">Cell membrane</location>
        <topology evidence="1 8">Multi-pass membrane protein</topology>
    </subcellularLocation>
</comment>
<keyword evidence="6 9" id="KW-1133">Transmembrane helix</keyword>
<keyword evidence="5 8" id="KW-0812">Transmembrane</keyword>
<comment type="caution">
    <text evidence="10">The sequence shown here is derived from an EMBL/GenBank/DDBJ whole genome shotgun (WGS) entry which is preliminary data.</text>
</comment>
<evidence type="ECO:0000256" key="1">
    <source>
        <dbReference type="ARBA" id="ARBA00004651"/>
    </source>
</evidence>
<evidence type="ECO:0000256" key="9">
    <source>
        <dbReference type="SAM" id="Phobius"/>
    </source>
</evidence>
<evidence type="ECO:0000256" key="2">
    <source>
        <dbReference type="ARBA" id="ARBA00008034"/>
    </source>
</evidence>
<feature type="transmembrane region" description="Helical" evidence="9">
    <location>
        <begin position="12"/>
        <end position="33"/>
    </location>
</feature>
<dbReference type="Gene3D" id="1.10.3470.10">
    <property type="entry name" value="ABC transporter involved in vitamin B12 uptake, BtuC"/>
    <property type="match status" value="1"/>
</dbReference>
<keyword evidence="7 9" id="KW-0472">Membrane</keyword>
<feature type="transmembrane region" description="Helical" evidence="9">
    <location>
        <begin position="258"/>
        <end position="280"/>
    </location>
</feature>
<feature type="transmembrane region" description="Helical" evidence="9">
    <location>
        <begin position="144"/>
        <end position="163"/>
    </location>
</feature>
<dbReference type="Pfam" id="PF00950">
    <property type="entry name" value="ABC-3"/>
    <property type="match status" value="1"/>
</dbReference>
<evidence type="ECO:0000256" key="6">
    <source>
        <dbReference type="ARBA" id="ARBA00022989"/>
    </source>
</evidence>
<dbReference type="SUPFAM" id="SSF81345">
    <property type="entry name" value="ABC transporter involved in vitamin B12 uptake, BtuC"/>
    <property type="match status" value="1"/>
</dbReference>
<evidence type="ECO:0000313" key="11">
    <source>
        <dbReference type="Proteomes" id="UP001407405"/>
    </source>
</evidence>